<comment type="subcellular location">
    <subcellularLocation>
        <location evidence="2 13">Cytoplasm</location>
    </subcellularLocation>
</comment>
<keyword evidence="5 13" id="KW-0820">tRNA-binding</keyword>
<evidence type="ECO:0000313" key="17">
    <source>
        <dbReference type="EMBL" id="QPJ65544.1"/>
    </source>
</evidence>
<dbReference type="EC" id="6.1.1.10" evidence="13"/>
<feature type="short sequence motif" description="'KMSKS' region" evidence="13">
    <location>
        <begin position="299"/>
        <end position="303"/>
    </location>
</feature>
<dbReference type="PANTHER" id="PTHR43326">
    <property type="entry name" value="METHIONYL-TRNA SYNTHETASE"/>
    <property type="match status" value="1"/>
</dbReference>
<evidence type="ECO:0000256" key="6">
    <source>
        <dbReference type="ARBA" id="ARBA00022598"/>
    </source>
</evidence>
<evidence type="ECO:0000259" key="16">
    <source>
        <dbReference type="PROSITE" id="PS50886"/>
    </source>
</evidence>
<keyword evidence="9 13" id="KW-0694">RNA-binding</keyword>
<evidence type="ECO:0000256" key="9">
    <source>
        <dbReference type="ARBA" id="ARBA00022884"/>
    </source>
</evidence>
<dbReference type="InterPro" id="IPR015413">
    <property type="entry name" value="Methionyl/Leucyl_tRNA_Synth"/>
</dbReference>
<accession>A0A7T0C2V4</accession>
<dbReference type="CDD" id="cd07957">
    <property type="entry name" value="Anticodon_Ia_Met"/>
    <property type="match status" value="1"/>
</dbReference>
<dbReference type="GO" id="GO:0004825">
    <property type="term" value="F:methionine-tRNA ligase activity"/>
    <property type="evidence" value="ECO:0007669"/>
    <property type="project" value="UniProtKB-UniRule"/>
</dbReference>
<reference evidence="18" key="1">
    <citation type="submission" date="2020-02" db="EMBL/GenBank/DDBJ databases">
        <title>Genomic and physiological characterization of two novel Nitrospinaceae genera.</title>
        <authorList>
            <person name="Mueller A.J."/>
            <person name="Jung M.-Y."/>
            <person name="Strachan C.R."/>
            <person name="Herbold C.W."/>
            <person name="Kirkegaard R.H."/>
            <person name="Daims H."/>
        </authorList>
    </citation>
    <scope>NUCLEOTIDE SEQUENCE [LARGE SCALE GENOMIC DNA]</scope>
</reference>
<comment type="subunit">
    <text evidence="3 13">Homodimer.</text>
</comment>
<evidence type="ECO:0000256" key="12">
    <source>
        <dbReference type="ARBA" id="ARBA00047364"/>
    </source>
</evidence>
<dbReference type="InterPro" id="IPR023457">
    <property type="entry name" value="Met-tRNA_synth_2"/>
</dbReference>
<dbReference type="Pfam" id="PF19303">
    <property type="entry name" value="Anticodon_3"/>
    <property type="match status" value="1"/>
</dbReference>
<dbReference type="AlphaFoldDB" id="A0A7T0C2V4"/>
<dbReference type="KEGG" id="nva:G3M78_09120"/>
<comment type="caution">
    <text evidence="13">Lacks conserved residue(s) required for the propagation of feature annotation.</text>
</comment>
<dbReference type="GO" id="GO:0006431">
    <property type="term" value="P:methionyl-tRNA aminoacylation"/>
    <property type="evidence" value="ECO:0007669"/>
    <property type="project" value="UniProtKB-UniRule"/>
</dbReference>
<comment type="similarity">
    <text evidence="14">Belongs to the class-I aminoacyl-tRNA synthetase family.</text>
</comment>
<dbReference type="GO" id="GO:0005524">
    <property type="term" value="F:ATP binding"/>
    <property type="evidence" value="ECO:0007669"/>
    <property type="project" value="UniProtKB-UniRule"/>
</dbReference>
<dbReference type="CDD" id="cd02800">
    <property type="entry name" value="tRNA_bind_EcMetRS_like"/>
    <property type="match status" value="1"/>
</dbReference>
<dbReference type="SUPFAM" id="SSF52374">
    <property type="entry name" value="Nucleotidylyl transferase"/>
    <property type="match status" value="1"/>
</dbReference>
<keyword evidence="10 13" id="KW-0648">Protein biosynthesis</keyword>
<evidence type="ECO:0000256" key="11">
    <source>
        <dbReference type="ARBA" id="ARBA00023146"/>
    </source>
</evidence>
<feature type="binding site" evidence="13">
    <location>
        <position position="130"/>
    </location>
    <ligand>
        <name>Zn(2+)</name>
        <dbReference type="ChEBI" id="CHEBI:29105"/>
    </ligand>
</feature>
<dbReference type="InterPro" id="IPR002547">
    <property type="entry name" value="tRNA-bd_dom"/>
</dbReference>
<dbReference type="InterPro" id="IPR009080">
    <property type="entry name" value="tRNAsynth_Ia_anticodon-bd"/>
</dbReference>
<organism evidence="17 18">
    <name type="scientific">Candidatus Nitrohelix vancouverensis</name>
    <dbReference type="NCBI Taxonomy" id="2705534"/>
    <lineage>
        <taxon>Bacteria</taxon>
        <taxon>Pseudomonadati</taxon>
        <taxon>Nitrospinota/Tectimicrobiota group</taxon>
        <taxon>Nitrospinota</taxon>
        <taxon>Nitrospinia</taxon>
        <taxon>Nitrospinales</taxon>
        <taxon>Nitrospinaceae</taxon>
        <taxon>Candidatus Nitrohelix</taxon>
    </lineage>
</organism>
<feature type="binding site" evidence="13">
    <location>
        <position position="298"/>
    </location>
    <ligand>
        <name>ATP</name>
        <dbReference type="ChEBI" id="CHEBI:30616"/>
    </ligand>
</feature>
<evidence type="ECO:0000256" key="13">
    <source>
        <dbReference type="HAMAP-Rule" id="MF_01228"/>
    </source>
</evidence>
<feature type="short sequence motif" description="'HIGH' region" evidence="13">
    <location>
        <begin position="15"/>
        <end position="25"/>
    </location>
</feature>
<feature type="domain" description="TRNA-binding" evidence="16">
    <location>
        <begin position="570"/>
        <end position="670"/>
    </location>
</feature>
<evidence type="ECO:0000256" key="14">
    <source>
        <dbReference type="RuleBase" id="RU363039"/>
    </source>
</evidence>
<dbReference type="SUPFAM" id="SSF50249">
    <property type="entry name" value="Nucleic acid-binding proteins"/>
    <property type="match status" value="1"/>
</dbReference>
<sequence>MQGSRSKFYVTTPIYYVNDVPHIGHAYTTIAADVVARRQRQEGKEVCFLTGTDEHGQKVQQAARDLGVTPQAHVDRLHVRFKELWERFNISNTDFIRTTEERHQKVVREILTQLFDRGEIYKASYEGWYCTPDERFWTEKDLVNGACPECSRPVEKILEHNYFFKMGQYGDWLKETIQANPDFIQPASRRNEVLGFLGNPLGDLCISRPKSRLEWGIPLPFDEDYVTYVWFDALINYISALGNYDDLKGDSFWPADYHLVGKDILTTHAVYWSTMLKSMGLPTPKCIFAHGWWTVNGKKMSKSLRNVVEPNLLIDLFGVDAIRYFLMREAPFGLDADFSHQALVGRINSDLANNLGNLLNRTENMIKRYHEGKIPEPVGDPSHERLKEQFAEAIPEIEKLYGELAYNKILERIWRLVDAGNKWIDEKAPWNLFKTEEGKKELAGVMYHIAESLRALAILIYPCMPHTAEQIFKRLNASGSPESLGMASILEWRGLQTGAALQPGEQLFPRIDEKREAEINKTLESAQKENGEKVTESAAEVSEKKEVEVKKEEPKSTGENGASPIISFEDVMKLDLRVGTILEAEKVKKSKKLIQLKVDIGSEVRQVVAGIAAAYEPEALVGRSIILVANLKPAKLMGIESQGMVLAGSDADKIVLAGFDQELPNGARVK</sequence>
<dbReference type="Gene3D" id="2.40.50.140">
    <property type="entry name" value="Nucleic acid-binding proteins"/>
    <property type="match status" value="1"/>
</dbReference>
<dbReference type="Proteomes" id="UP000594464">
    <property type="component" value="Chromosome"/>
</dbReference>
<dbReference type="PANTHER" id="PTHR43326:SF1">
    <property type="entry name" value="METHIONINE--TRNA LIGASE, MITOCHONDRIAL"/>
    <property type="match status" value="1"/>
</dbReference>
<dbReference type="PRINTS" id="PR01041">
    <property type="entry name" value="TRNASYNTHMET"/>
</dbReference>
<dbReference type="Gene3D" id="3.40.50.620">
    <property type="entry name" value="HUPs"/>
    <property type="match status" value="1"/>
</dbReference>
<gene>
    <name evidence="13 17" type="primary">metG</name>
    <name evidence="17" type="ORF">G3M78_09120</name>
</gene>
<dbReference type="InterPro" id="IPR033911">
    <property type="entry name" value="MetRS_core"/>
</dbReference>
<dbReference type="Gene3D" id="1.10.730.10">
    <property type="entry name" value="Isoleucyl-tRNA Synthetase, Domain 1"/>
    <property type="match status" value="1"/>
</dbReference>
<dbReference type="NCBIfam" id="TIGR00399">
    <property type="entry name" value="metG_C_term"/>
    <property type="match status" value="1"/>
</dbReference>
<keyword evidence="11 13" id="KW-0030">Aminoacyl-tRNA synthetase</keyword>
<feature type="compositionally biased region" description="Basic and acidic residues" evidence="15">
    <location>
        <begin position="523"/>
        <end position="556"/>
    </location>
</feature>
<evidence type="ECO:0000256" key="1">
    <source>
        <dbReference type="ARBA" id="ARBA00003314"/>
    </source>
</evidence>
<feature type="binding site" evidence="13">
    <location>
        <position position="150"/>
    </location>
    <ligand>
        <name>Zn(2+)</name>
        <dbReference type="ChEBI" id="CHEBI:29105"/>
    </ligand>
</feature>
<protein>
    <recommendedName>
        <fullName evidence="13">Methionine--tRNA ligase</fullName>
        <ecNumber evidence="13">6.1.1.10</ecNumber>
    </recommendedName>
    <alternativeName>
        <fullName evidence="13">Methionyl-tRNA synthetase</fullName>
        <shortName evidence="13">MetRS</shortName>
    </alternativeName>
</protein>
<evidence type="ECO:0000256" key="2">
    <source>
        <dbReference type="ARBA" id="ARBA00004496"/>
    </source>
</evidence>
<dbReference type="InterPro" id="IPR041872">
    <property type="entry name" value="Anticodon_Met"/>
</dbReference>
<evidence type="ECO:0000256" key="10">
    <source>
        <dbReference type="ARBA" id="ARBA00022917"/>
    </source>
</evidence>
<dbReference type="SUPFAM" id="SSF47323">
    <property type="entry name" value="Anticodon-binding domain of a subclass of class I aminoacyl-tRNA synthetases"/>
    <property type="match status" value="1"/>
</dbReference>
<feature type="binding site" evidence="13">
    <location>
        <position position="147"/>
    </location>
    <ligand>
        <name>Zn(2+)</name>
        <dbReference type="ChEBI" id="CHEBI:29105"/>
    </ligand>
</feature>
<keyword evidence="6 13" id="KW-0436">Ligase</keyword>
<evidence type="ECO:0000313" key="18">
    <source>
        <dbReference type="Proteomes" id="UP000594464"/>
    </source>
</evidence>
<feature type="region of interest" description="Disordered" evidence="15">
    <location>
        <begin position="523"/>
        <end position="562"/>
    </location>
</feature>
<dbReference type="Pfam" id="PF09334">
    <property type="entry name" value="tRNA-synt_1g"/>
    <property type="match status" value="1"/>
</dbReference>
<dbReference type="GO" id="GO:0005737">
    <property type="term" value="C:cytoplasm"/>
    <property type="evidence" value="ECO:0007669"/>
    <property type="project" value="UniProtKB-SubCell"/>
</dbReference>
<dbReference type="EMBL" id="CP048620">
    <property type="protein sequence ID" value="QPJ65544.1"/>
    <property type="molecule type" value="Genomic_DNA"/>
</dbReference>
<dbReference type="FunFam" id="2.40.50.140:FF:000042">
    <property type="entry name" value="Methionine--tRNA ligase"/>
    <property type="match status" value="1"/>
</dbReference>
<dbReference type="InterPro" id="IPR004495">
    <property type="entry name" value="Met-tRNA-synth_bsu_C"/>
</dbReference>
<dbReference type="Pfam" id="PF01588">
    <property type="entry name" value="tRNA_bind"/>
    <property type="match status" value="1"/>
</dbReference>
<evidence type="ECO:0000256" key="15">
    <source>
        <dbReference type="SAM" id="MobiDB-lite"/>
    </source>
</evidence>
<dbReference type="CDD" id="cd00814">
    <property type="entry name" value="MetRS_core"/>
    <property type="match status" value="1"/>
</dbReference>
<dbReference type="FunFam" id="2.170.220.10:FF:000001">
    <property type="entry name" value="methionine--tRNA ligase, mitochondrial"/>
    <property type="match status" value="1"/>
</dbReference>
<keyword evidence="4 13" id="KW-0963">Cytoplasm</keyword>
<keyword evidence="8 13" id="KW-0067">ATP-binding</keyword>
<keyword evidence="7 13" id="KW-0547">Nucleotide-binding</keyword>
<evidence type="ECO:0000256" key="7">
    <source>
        <dbReference type="ARBA" id="ARBA00022741"/>
    </source>
</evidence>
<dbReference type="GO" id="GO:0000049">
    <property type="term" value="F:tRNA binding"/>
    <property type="evidence" value="ECO:0007669"/>
    <property type="project" value="UniProtKB-UniRule"/>
</dbReference>
<dbReference type="PROSITE" id="PS50886">
    <property type="entry name" value="TRBD"/>
    <property type="match status" value="1"/>
</dbReference>
<dbReference type="NCBIfam" id="NF008900">
    <property type="entry name" value="PRK12267.1"/>
    <property type="match status" value="1"/>
</dbReference>
<evidence type="ECO:0000256" key="8">
    <source>
        <dbReference type="ARBA" id="ARBA00022840"/>
    </source>
</evidence>
<dbReference type="NCBIfam" id="TIGR00398">
    <property type="entry name" value="metG"/>
    <property type="match status" value="1"/>
</dbReference>
<dbReference type="InterPro" id="IPR014758">
    <property type="entry name" value="Met-tRNA_synth"/>
</dbReference>
<comment type="catalytic activity">
    <reaction evidence="12 13">
        <text>tRNA(Met) + L-methionine + ATP = L-methionyl-tRNA(Met) + AMP + diphosphate</text>
        <dbReference type="Rhea" id="RHEA:13481"/>
        <dbReference type="Rhea" id="RHEA-COMP:9667"/>
        <dbReference type="Rhea" id="RHEA-COMP:9698"/>
        <dbReference type="ChEBI" id="CHEBI:30616"/>
        <dbReference type="ChEBI" id="CHEBI:33019"/>
        <dbReference type="ChEBI" id="CHEBI:57844"/>
        <dbReference type="ChEBI" id="CHEBI:78442"/>
        <dbReference type="ChEBI" id="CHEBI:78530"/>
        <dbReference type="ChEBI" id="CHEBI:456215"/>
        <dbReference type="EC" id="6.1.1.10"/>
    </reaction>
</comment>
<proteinExistence type="inferred from homology"/>
<dbReference type="HAMAP" id="MF_01228">
    <property type="entry name" value="Met_tRNA_synth_type2"/>
    <property type="match status" value="1"/>
</dbReference>
<dbReference type="InterPro" id="IPR014729">
    <property type="entry name" value="Rossmann-like_a/b/a_fold"/>
</dbReference>
<evidence type="ECO:0000256" key="4">
    <source>
        <dbReference type="ARBA" id="ARBA00022490"/>
    </source>
</evidence>
<evidence type="ECO:0000256" key="5">
    <source>
        <dbReference type="ARBA" id="ARBA00022555"/>
    </source>
</evidence>
<name>A0A7T0C2V4_9BACT</name>
<dbReference type="InterPro" id="IPR012340">
    <property type="entry name" value="NA-bd_OB-fold"/>
</dbReference>
<evidence type="ECO:0000256" key="3">
    <source>
        <dbReference type="ARBA" id="ARBA00011738"/>
    </source>
</evidence>
<comment type="function">
    <text evidence="1 13">Is required not only for elongation of protein synthesis but also for the initiation of all mRNA translation through initiator tRNA(fMet) aminoacylation.</text>
</comment>
<dbReference type="Gene3D" id="2.170.220.10">
    <property type="match status" value="1"/>
</dbReference>